<dbReference type="InterPro" id="IPR013833">
    <property type="entry name" value="Cyt_c_oxidase_su3_a-hlx"/>
</dbReference>
<comment type="similarity">
    <text evidence="2 6">Belongs to the cytochrome c oxidase subunit 3 family.</text>
</comment>
<keyword evidence="9" id="KW-0560">Oxidoreductase</keyword>
<protein>
    <submittedName>
        <fullName evidence="9">Cytochrome c oxidase subunit 3</fullName>
        <ecNumber evidence="9">1.9.3.1</ecNumber>
    </submittedName>
</protein>
<dbReference type="EC" id="1.9.3.1" evidence="9"/>
<feature type="transmembrane region" description="Helical" evidence="7">
    <location>
        <begin position="21"/>
        <end position="43"/>
    </location>
</feature>
<comment type="caution">
    <text evidence="9">The sequence shown here is derived from an EMBL/GenBank/DDBJ whole genome shotgun (WGS) entry which is preliminary data.</text>
</comment>
<reference evidence="9" key="1">
    <citation type="submission" date="2015-08" db="EMBL/GenBank/DDBJ databases">
        <title>Draft genome sequence of Komagataeibacter europaeus CECT 8546 a cellulose producer strain from vinegar produced by the traditional method.</title>
        <authorList>
            <person name="Poehlein A."/>
            <person name="Valera M.J."/>
            <person name="Haack F.S."/>
            <person name="Mas A."/>
            <person name="Daniel R."/>
            <person name="Streit W.R."/>
            <person name="Mateo E."/>
        </authorList>
    </citation>
    <scope>NUCLEOTIDE SEQUENCE [LARGE SCALE GENOMIC DNA]</scope>
    <source>
        <strain evidence="9">CECT 8546</strain>
    </source>
</reference>
<keyword evidence="4 7" id="KW-1133">Transmembrane helix</keyword>
<keyword evidence="3 6" id="KW-0812">Transmembrane</keyword>
<evidence type="ECO:0000256" key="1">
    <source>
        <dbReference type="ARBA" id="ARBA00004141"/>
    </source>
</evidence>
<dbReference type="PANTHER" id="PTHR11403">
    <property type="entry name" value="CYTOCHROME C OXIDASE SUBUNIT III"/>
    <property type="match status" value="1"/>
</dbReference>
<dbReference type="STRING" id="33995.KOEU_26550"/>
<evidence type="ECO:0000256" key="5">
    <source>
        <dbReference type="ARBA" id="ARBA00023136"/>
    </source>
</evidence>
<feature type="domain" description="Heme-copper oxidase subunit III family profile" evidence="8">
    <location>
        <begin position="21"/>
        <end position="209"/>
    </location>
</feature>
<name>A0A0M0EFX7_KOMEU</name>
<proteinExistence type="inferred from homology"/>
<sequence length="210" mass="22978">MSEHPEPYDSPQHRDETAIAGMWLFLASEILLFGGLFLIFVVYSHSHAAGWALGVRHTSLVIGGINTVLLLTSSMVYTLGVEAARNGNARGIIQAGLGAAALGMTFLCLKGWEWHTEFGEHLFPGPGFAIGGPQAGGAQLFYSFYFLSTALHGLHMLVGIGLIAWVCLRTYRGRGRLLQVMPVEVVGLYWSFVDLVWILLFPVLYLIGRV</sequence>
<dbReference type="InterPro" id="IPR000298">
    <property type="entry name" value="Cyt_c_oxidase-like_su3"/>
</dbReference>
<dbReference type="PROSITE" id="PS50253">
    <property type="entry name" value="COX3"/>
    <property type="match status" value="1"/>
</dbReference>
<keyword evidence="5 7" id="KW-0472">Membrane</keyword>
<evidence type="ECO:0000256" key="6">
    <source>
        <dbReference type="RuleBase" id="RU003376"/>
    </source>
</evidence>
<dbReference type="AlphaFoldDB" id="A0A0M0EFX7"/>
<evidence type="ECO:0000313" key="10">
    <source>
        <dbReference type="Proteomes" id="UP000037566"/>
    </source>
</evidence>
<evidence type="ECO:0000313" key="9">
    <source>
        <dbReference type="EMBL" id="KON63846.1"/>
    </source>
</evidence>
<dbReference type="InterPro" id="IPR024791">
    <property type="entry name" value="Cyt_c/ubiquinol_Oxase_su3"/>
</dbReference>
<dbReference type="PANTHER" id="PTHR11403:SF6">
    <property type="entry name" value="NITRIC OXIDE REDUCTASE SUBUNIT E"/>
    <property type="match status" value="1"/>
</dbReference>
<keyword evidence="10" id="KW-1185">Reference proteome</keyword>
<accession>A0A0M0EFX7</accession>
<dbReference type="Pfam" id="PF00510">
    <property type="entry name" value="COX3"/>
    <property type="match status" value="1"/>
</dbReference>
<comment type="subcellular location">
    <subcellularLocation>
        <location evidence="6">Cell membrane</location>
        <topology evidence="6">Multi-pass membrane protein</topology>
    </subcellularLocation>
    <subcellularLocation>
        <location evidence="1">Membrane</location>
        <topology evidence="1">Multi-pass membrane protein</topology>
    </subcellularLocation>
</comment>
<feature type="transmembrane region" description="Helical" evidence="7">
    <location>
        <begin position="144"/>
        <end position="168"/>
    </location>
</feature>
<evidence type="ECO:0000256" key="7">
    <source>
        <dbReference type="SAM" id="Phobius"/>
    </source>
</evidence>
<dbReference type="OrthoDB" id="9810850at2"/>
<evidence type="ECO:0000256" key="4">
    <source>
        <dbReference type="ARBA" id="ARBA00022989"/>
    </source>
</evidence>
<dbReference type="SUPFAM" id="SSF81452">
    <property type="entry name" value="Cytochrome c oxidase subunit III-like"/>
    <property type="match status" value="1"/>
</dbReference>
<organism evidence="9 10">
    <name type="scientific">Komagataeibacter europaeus</name>
    <name type="common">Gluconacetobacter europaeus</name>
    <dbReference type="NCBI Taxonomy" id="33995"/>
    <lineage>
        <taxon>Bacteria</taxon>
        <taxon>Pseudomonadati</taxon>
        <taxon>Pseudomonadota</taxon>
        <taxon>Alphaproteobacteria</taxon>
        <taxon>Acetobacterales</taxon>
        <taxon>Acetobacteraceae</taxon>
        <taxon>Komagataeibacter</taxon>
    </lineage>
</organism>
<evidence type="ECO:0000256" key="3">
    <source>
        <dbReference type="ARBA" id="ARBA00022692"/>
    </source>
</evidence>
<dbReference type="GO" id="GO:0016491">
    <property type="term" value="F:oxidoreductase activity"/>
    <property type="evidence" value="ECO:0007669"/>
    <property type="project" value="UniProtKB-KW"/>
</dbReference>
<dbReference type="Proteomes" id="UP000037566">
    <property type="component" value="Unassembled WGS sequence"/>
</dbReference>
<dbReference type="GO" id="GO:0004129">
    <property type="term" value="F:cytochrome-c oxidase activity"/>
    <property type="evidence" value="ECO:0007669"/>
    <property type="project" value="InterPro"/>
</dbReference>
<evidence type="ECO:0000259" key="8">
    <source>
        <dbReference type="PROSITE" id="PS50253"/>
    </source>
</evidence>
<dbReference type="PATRIC" id="fig|33995.3.peg.2946"/>
<dbReference type="GO" id="GO:0005886">
    <property type="term" value="C:plasma membrane"/>
    <property type="evidence" value="ECO:0007669"/>
    <property type="project" value="UniProtKB-SubCell"/>
</dbReference>
<feature type="transmembrane region" description="Helical" evidence="7">
    <location>
        <begin position="188"/>
        <end position="207"/>
    </location>
</feature>
<gene>
    <name evidence="9" type="primary">ctaE</name>
    <name evidence="9" type="ORF">KOEU_26550</name>
</gene>
<feature type="transmembrane region" description="Helical" evidence="7">
    <location>
        <begin position="91"/>
        <end position="112"/>
    </location>
</feature>
<dbReference type="Gene3D" id="1.20.120.80">
    <property type="entry name" value="Cytochrome c oxidase, subunit III, four-helix bundle"/>
    <property type="match status" value="1"/>
</dbReference>
<dbReference type="InterPro" id="IPR035973">
    <property type="entry name" value="Cyt_c_oxidase_su3-like_sf"/>
</dbReference>
<dbReference type="EMBL" id="LHUQ01000019">
    <property type="protein sequence ID" value="KON63846.1"/>
    <property type="molecule type" value="Genomic_DNA"/>
</dbReference>
<evidence type="ECO:0000256" key="2">
    <source>
        <dbReference type="ARBA" id="ARBA00010581"/>
    </source>
</evidence>
<feature type="transmembrane region" description="Helical" evidence="7">
    <location>
        <begin position="55"/>
        <end position="79"/>
    </location>
</feature>
<dbReference type="RefSeq" id="WP_019091322.1">
    <property type="nucleotide sequence ID" value="NZ_LHUQ01000019.1"/>
</dbReference>
<dbReference type="GO" id="GO:0019646">
    <property type="term" value="P:aerobic electron transport chain"/>
    <property type="evidence" value="ECO:0007669"/>
    <property type="project" value="InterPro"/>
</dbReference>